<feature type="compositionally biased region" description="Pro residues" evidence="16">
    <location>
        <begin position="347"/>
        <end position="360"/>
    </location>
</feature>
<comment type="function">
    <text evidence="15">DNA-dependent ATPase and 5'-3' DNA helicase required for the maintenance of both mitochondrial and nuclear genome stability.</text>
</comment>
<evidence type="ECO:0000256" key="11">
    <source>
        <dbReference type="ARBA" id="ARBA00023204"/>
    </source>
</evidence>
<dbReference type="GO" id="GO:0043139">
    <property type="term" value="F:5'-3' DNA helicase activity"/>
    <property type="evidence" value="ECO:0007669"/>
    <property type="project" value="UniProtKB-UniRule"/>
</dbReference>
<evidence type="ECO:0000256" key="16">
    <source>
        <dbReference type="SAM" id="MobiDB-lite"/>
    </source>
</evidence>
<dbReference type="EC" id="5.6.2.3" evidence="15"/>
<feature type="compositionally biased region" description="Pro residues" evidence="16">
    <location>
        <begin position="317"/>
        <end position="330"/>
    </location>
</feature>
<feature type="region of interest" description="Disordered" evidence="16">
    <location>
        <begin position="817"/>
        <end position="888"/>
    </location>
</feature>
<name>A0A166U4T1_9HYPO</name>
<keyword evidence="7 15" id="KW-0067">ATP-binding</keyword>
<feature type="region of interest" description="Disordered" evidence="16">
    <location>
        <begin position="302"/>
        <end position="487"/>
    </location>
</feature>
<feature type="compositionally biased region" description="Polar residues" evidence="16">
    <location>
        <begin position="739"/>
        <end position="748"/>
    </location>
</feature>
<keyword evidence="13 15" id="KW-0539">Nucleus</keyword>
<evidence type="ECO:0000256" key="4">
    <source>
        <dbReference type="ARBA" id="ARBA00022763"/>
    </source>
</evidence>
<feature type="region of interest" description="Disordered" evidence="16">
    <location>
        <begin position="1"/>
        <end position="116"/>
    </location>
</feature>
<protein>
    <recommendedName>
        <fullName evidence="15">ATP-dependent DNA helicase PIF1</fullName>
        <ecNumber evidence="15">5.6.2.3</ecNumber>
    </recommendedName>
    <alternativeName>
        <fullName evidence="15">DNA 5'-3' helicase PIF1</fullName>
    </alternativeName>
    <alternativeName>
        <fullName evidence="15">DNA repair and recombination helicase PIF1</fullName>
    </alternativeName>
</protein>
<dbReference type="InterPro" id="IPR049163">
    <property type="entry name" value="Pif1-like_2B_dom"/>
</dbReference>
<dbReference type="CDD" id="cd18809">
    <property type="entry name" value="SF1_C_RecD"/>
    <property type="match status" value="1"/>
</dbReference>
<feature type="compositionally biased region" description="Basic and acidic residues" evidence="16">
    <location>
        <begin position="106"/>
        <end position="116"/>
    </location>
</feature>
<evidence type="ECO:0000256" key="15">
    <source>
        <dbReference type="HAMAP-Rule" id="MF_03176"/>
    </source>
</evidence>
<comment type="catalytic activity">
    <reaction evidence="14 15">
        <text>ATP + H2O = ADP + phosphate + H(+)</text>
        <dbReference type="Rhea" id="RHEA:13065"/>
        <dbReference type="ChEBI" id="CHEBI:15377"/>
        <dbReference type="ChEBI" id="CHEBI:15378"/>
        <dbReference type="ChEBI" id="CHEBI:30616"/>
        <dbReference type="ChEBI" id="CHEBI:43474"/>
        <dbReference type="ChEBI" id="CHEBI:456216"/>
        <dbReference type="EC" id="5.6.2.3"/>
    </reaction>
</comment>
<keyword evidence="10 15" id="KW-0233">DNA recombination</keyword>
<comment type="caution">
    <text evidence="18">The sequence shown here is derived from an EMBL/GenBank/DDBJ whole genome shotgun (WGS) entry which is preliminary data.</text>
</comment>
<evidence type="ECO:0000256" key="3">
    <source>
        <dbReference type="ARBA" id="ARBA00022741"/>
    </source>
</evidence>
<sequence>MASAPVPPSHVQQPRLPVGMNPIGPQAPPRAPIPPPSGRGDIASQPVSQMRMGQQAPVQQLPVQQAPRPGPPPQPNAAQAAPAPNNQAPPQALRDRQPRHGVQISDLRRDDMSEADAREALSSIVVIRMEKAYSPNDLDREGKPRLPTWDRVARTEETDVSQHVAVRSVKHLDKTSPDIARKKRDLPTAVQRQIEKTQEFLEDEDPDSRYSYVLIQLDSKFQRIEKTNPLYDTYCSEKALDQCYAKKKKKNTKKSKCKAGLFDLVWIEPCRRSKKLERVTVTTYFRRAPRQEVDAMKMFKEKEKQKFKGQPSVLQTPRPPGHPPSAPTPAQPLGQANPSNVNNTPRVPQPTPVAAPPATPSKPLAKPVNAGAPTPPVAQTPGANRASPRRPQFSRASSSSSVGSDSDSTWTNNRSDYTTAESSIGSIPRTNFYAGGARHRRRHAYRPEAFGLGARRRHTRSDGDRPSPISPPSTQMSACLGTALPSPTTDAMTRRAYREGVGDAVASFHPLVVQREYPRICRPIRGCATSRSSHDDRVDAIGERFERTCITDDRELRRRSYDRNRDHIFDQLGYDDDVRFNDRCCGRALVLSEATTTLPHAAHILTTSAATSHLGFSPYTTPITTAAVDPPDPSCVYMTGGIVNLPIRSSPTSRSFLQRAGRLAHLHIPAAASSGLTGNMFQKAAQAHKNASQSAPPHRPALAKQLFPSSSPSSSNPDIRDQFKKVPPLNRSVAADVSARTTTKSPSPLDNRPVNLTVAGNRSLANHGALSSLYAAASDSFKSDETFVDLTGSCPGRQEIHEPVYFAEDDFSDDANLDLDFAPPSALPQQSKPQSKENAPPPTYSSQSEIPIPWSSSPASHKRPSDLQRPPLSTSSLAHSSWKRESSDDLEIVDAPIPKKAKKRVLPASWSKQESEAELDMTDEVLPGALKTPTTKGSALWDASASAIKQQKKALKNHRHPRDDAEVKPEEMLDVEEKAVKPMPVSLTDEQEYVLDLVVNRGQSVFFTGPAGAGKSVLMRSIIAELKKKHAQNPERVAVTASTGLAACNIGGITLHSFSGIGLGKEDASALVRKIKRNPKAKSRWLKTKCLIIDEISMVDGDLFDKLSQIGRVMRNNGRPWGGIQLIITGDFFQLPPVPDSDKKRESKFAFDAATWNTSIDHTIGLTQVFRQRDPEFARMLNEMRVGKISPTTVNAFRALSRPLKFDDGVDLAELYPTRAQVEGSNEKRLRELSGRTYKYEAMDAGDPNVRDKLLVNMMAPKALELKVGAQVMLIKNLDDTLVNGSLGKVVAFSDEKTFEMGGTSGHDPGMEDSLTKAKRKLAAFSRESSTSSTAQEFPVVQFISTGGTPRVLLCQPEEWKVELPSGEVQAKRTQLPLILAWALSIHKAQGQTLERVTVNLGRVFEKGQAYVALSRATTQQGLRVIGFEPSKVMAHHKVVEFYDQLSCVADAAKNRQARRTNDYNANRKPHAAAKATVASNRPGSIDTTQAALASYGYQ</sequence>
<feature type="compositionally biased region" description="Polar residues" evidence="16">
    <location>
        <begin position="827"/>
        <end position="837"/>
    </location>
</feature>
<evidence type="ECO:0000256" key="8">
    <source>
        <dbReference type="ARBA" id="ARBA00023125"/>
    </source>
</evidence>
<keyword evidence="11 15" id="KW-0234">DNA repair</keyword>
<dbReference type="Proteomes" id="UP000078544">
    <property type="component" value="Unassembled WGS sequence"/>
</dbReference>
<dbReference type="GO" id="GO:0005524">
    <property type="term" value="F:ATP binding"/>
    <property type="evidence" value="ECO:0007669"/>
    <property type="project" value="UniProtKB-UniRule"/>
</dbReference>
<accession>A0A166U4T1</accession>
<evidence type="ECO:0000256" key="2">
    <source>
        <dbReference type="ARBA" id="ARBA00004604"/>
    </source>
</evidence>
<evidence type="ECO:0000256" key="5">
    <source>
        <dbReference type="ARBA" id="ARBA00022801"/>
    </source>
</evidence>
<dbReference type="InterPro" id="IPR051055">
    <property type="entry name" value="PIF1_helicase"/>
</dbReference>
<dbReference type="GO" id="GO:0006310">
    <property type="term" value="P:DNA recombination"/>
    <property type="evidence" value="ECO:0007669"/>
    <property type="project" value="UniProtKB-UniRule"/>
</dbReference>
<feature type="compositionally biased region" description="Low complexity" evidence="16">
    <location>
        <begin position="54"/>
        <end position="67"/>
    </location>
</feature>
<dbReference type="SMART" id="SM00382">
    <property type="entry name" value="AAA"/>
    <property type="match status" value="1"/>
</dbReference>
<dbReference type="SUPFAM" id="SSF52540">
    <property type="entry name" value="P-loop containing nucleoside triphosphate hydrolases"/>
    <property type="match status" value="2"/>
</dbReference>
<reference evidence="18 19" key="1">
    <citation type="journal article" date="2016" name="Genome Biol. Evol.">
        <title>Divergent and convergent evolution of fungal pathogenicity.</title>
        <authorList>
            <person name="Shang Y."/>
            <person name="Xiao G."/>
            <person name="Zheng P."/>
            <person name="Cen K."/>
            <person name="Zhan S."/>
            <person name="Wang C."/>
        </authorList>
    </citation>
    <scope>NUCLEOTIDE SEQUENCE [LARGE SCALE GENOMIC DNA]</scope>
    <source>
        <strain evidence="18 19">RCEF 2490</strain>
    </source>
</reference>
<feature type="compositionally biased region" description="Polar residues" evidence="16">
    <location>
        <begin position="334"/>
        <end position="343"/>
    </location>
</feature>
<evidence type="ECO:0000256" key="14">
    <source>
        <dbReference type="ARBA" id="ARBA00048954"/>
    </source>
</evidence>
<feature type="compositionally biased region" description="Polar residues" evidence="16">
    <location>
        <begin position="409"/>
        <end position="429"/>
    </location>
</feature>
<gene>
    <name evidence="15" type="primary">PIF1</name>
    <name evidence="18" type="ORF">AAL_01391</name>
</gene>
<dbReference type="Pfam" id="PF05970">
    <property type="entry name" value="PIF1"/>
    <property type="match status" value="1"/>
</dbReference>
<keyword evidence="19" id="KW-1185">Reference proteome</keyword>
<dbReference type="GO" id="GO:0016887">
    <property type="term" value="F:ATP hydrolysis activity"/>
    <property type="evidence" value="ECO:0007669"/>
    <property type="project" value="RHEA"/>
</dbReference>
<evidence type="ECO:0000256" key="9">
    <source>
        <dbReference type="ARBA" id="ARBA00023128"/>
    </source>
</evidence>
<dbReference type="CDD" id="cd18037">
    <property type="entry name" value="DEXSc_Pif1_like"/>
    <property type="match status" value="1"/>
</dbReference>
<feature type="compositionally biased region" description="Pro residues" evidence="16">
    <location>
        <begin position="25"/>
        <end position="37"/>
    </location>
</feature>
<evidence type="ECO:0000256" key="1">
    <source>
        <dbReference type="ARBA" id="ARBA00001946"/>
    </source>
</evidence>
<feature type="domain" description="AAA+ ATPase" evidence="17">
    <location>
        <begin position="1001"/>
        <end position="1170"/>
    </location>
</feature>
<evidence type="ECO:0000256" key="10">
    <source>
        <dbReference type="ARBA" id="ARBA00023172"/>
    </source>
</evidence>
<evidence type="ECO:0000259" key="17">
    <source>
        <dbReference type="SMART" id="SM00382"/>
    </source>
</evidence>
<dbReference type="InterPro" id="IPR048293">
    <property type="entry name" value="PIF1_RRM3_pfh1"/>
</dbReference>
<proteinExistence type="inferred from homology"/>
<comment type="similarity">
    <text evidence="15">Belongs to the helicase family. PIF1 subfamily.</text>
</comment>
<keyword evidence="12 15" id="KW-0413">Isomerase</keyword>
<keyword evidence="6 15" id="KW-0347">Helicase</keyword>
<evidence type="ECO:0000256" key="13">
    <source>
        <dbReference type="ARBA" id="ARBA00023242"/>
    </source>
</evidence>
<dbReference type="PANTHER" id="PTHR47642:SF5">
    <property type="entry name" value="ATP-DEPENDENT DNA HELICASE"/>
    <property type="match status" value="1"/>
</dbReference>
<evidence type="ECO:0000313" key="18">
    <source>
        <dbReference type="EMBL" id="OAA32059.1"/>
    </source>
</evidence>
<organism evidence="18 19">
    <name type="scientific">Moelleriella libera RCEF 2490</name>
    <dbReference type="NCBI Taxonomy" id="1081109"/>
    <lineage>
        <taxon>Eukaryota</taxon>
        <taxon>Fungi</taxon>
        <taxon>Dikarya</taxon>
        <taxon>Ascomycota</taxon>
        <taxon>Pezizomycotina</taxon>
        <taxon>Sordariomycetes</taxon>
        <taxon>Hypocreomycetidae</taxon>
        <taxon>Hypocreales</taxon>
        <taxon>Clavicipitaceae</taxon>
        <taxon>Moelleriella</taxon>
    </lineage>
</organism>
<keyword evidence="3 15" id="KW-0547">Nucleotide-binding</keyword>
<dbReference type="GO" id="GO:0005730">
    <property type="term" value="C:nucleolus"/>
    <property type="evidence" value="ECO:0007669"/>
    <property type="project" value="UniProtKB-SubCell"/>
</dbReference>
<feature type="compositionally biased region" description="Low complexity" evidence="16">
    <location>
        <begin position="385"/>
        <end position="408"/>
    </location>
</feature>
<evidence type="ECO:0000256" key="6">
    <source>
        <dbReference type="ARBA" id="ARBA00022806"/>
    </source>
</evidence>
<dbReference type="GO" id="GO:0006281">
    <property type="term" value="P:DNA repair"/>
    <property type="evidence" value="ECO:0007669"/>
    <property type="project" value="UniProtKB-UniRule"/>
</dbReference>
<dbReference type="HAMAP" id="MF_03176">
    <property type="entry name" value="PIF1"/>
    <property type="match status" value="1"/>
</dbReference>
<dbReference type="GO" id="GO:0000723">
    <property type="term" value="P:telomere maintenance"/>
    <property type="evidence" value="ECO:0007669"/>
    <property type="project" value="InterPro"/>
</dbReference>
<dbReference type="GO" id="GO:0003697">
    <property type="term" value="F:single-stranded DNA binding"/>
    <property type="evidence" value="ECO:0007669"/>
    <property type="project" value="UniProtKB-ARBA"/>
</dbReference>
<comment type="cofactor">
    <cofactor evidence="1 15">
        <name>Mg(2+)</name>
        <dbReference type="ChEBI" id="CHEBI:18420"/>
    </cofactor>
</comment>
<keyword evidence="4 15" id="KW-0227">DNA damage</keyword>
<dbReference type="PANTHER" id="PTHR47642">
    <property type="entry name" value="ATP-DEPENDENT DNA HELICASE"/>
    <property type="match status" value="1"/>
</dbReference>
<keyword evidence="9 15" id="KW-0496">Mitochondrion</keyword>
<dbReference type="InterPro" id="IPR027417">
    <property type="entry name" value="P-loop_NTPase"/>
</dbReference>
<dbReference type="OrthoDB" id="432234at2759"/>
<evidence type="ECO:0000256" key="7">
    <source>
        <dbReference type="ARBA" id="ARBA00022840"/>
    </source>
</evidence>
<comment type="subcellular location">
    <subcellularLocation>
        <location evidence="2">Nucleus</location>
        <location evidence="2">Nucleolus</location>
    </subcellularLocation>
    <subcellularLocation>
        <location evidence="15">Nucleus</location>
    </subcellularLocation>
    <subcellularLocation>
        <location evidence="15">Mitochondrion</location>
    </subcellularLocation>
</comment>
<dbReference type="GO" id="GO:0005739">
    <property type="term" value="C:mitochondrion"/>
    <property type="evidence" value="ECO:0007669"/>
    <property type="project" value="UniProtKB-SubCell"/>
</dbReference>
<feature type="region of interest" description="Disordered" evidence="16">
    <location>
        <begin position="1458"/>
        <end position="1483"/>
    </location>
</feature>
<evidence type="ECO:0000313" key="19">
    <source>
        <dbReference type="Proteomes" id="UP000078544"/>
    </source>
</evidence>
<dbReference type="FunFam" id="3.40.50.300:FF:001226">
    <property type="entry name" value="ATP-dependent DNA helicase PIF1"/>
    <property type="match status" value="1"/>
</dbReference>
<feature type="region of interest" description="Disordered" evidence="16">
    <location>
        <begin position="683"/>
        <end position="754"/>
    </location>
</feature>
<dbReference type="InterPro" id="IPR003593">
    <property type="entry name" value="AAA+_ATPase"/>
</dbReference>
<evidence type="ECO:0000256" key="12">
    <source>
        <dbReference type="ARBA" id="ARBA00023235"/>
    </source>
</evidence>
<feature type="DNA-binding region" evidence="15">
    <location>
        <begin position="1409"/>
        <end position="1428"/>
    </location>
</feature>
<dbReference type="EMBL" id="AZGY01000002">
    <property type="protein sequence ID" value="OAA32059.1"/>
    <property type="molecule type" value="Genomic_DNA"/>
</dbReference>
<keyword evidence="5 15" id="KW-0378">Hydrolase</keyword>
<dbReference type="Gene3D" id="3.40.50.300">
    <property type="entry name" value="P-loop containing nucleotide triphosphate hydrolases"/>
    <property type="match status" value="1"/>
</dbReference>
<feature type="compositionally biased region" description="Polar residues" evidence="16">
    <location>
        <begin position="844"/>
        <end position="859"/>
    </location>
</feature>
<keyword evidence="8 15" id="KW-0238">DNA-binding</keyword>
<comment type="subunit">
    <text evidence="15">Monomer.</text>
</comment>
<feature type="compositionally biased region" description="Low complexity" evidence="16">
    <location>
        <begin position="76"/>
        <end position="92"/>
    </location>
</feature>
<dbReference type="InterPro" id="IPR010285">
    <property type="entry name" value="DNA_helicase_pif1-like_DEAD"/>
</dbReference>
<dbReference type="STRING" id="1081109.A0A166U4T1"/>
<comment type="caution">
    <text evidence="15">Lacks conserved residue(s) required for the propagation of feature annotation.</text>
</comment>
<dbReference type="Pfam" id="PF21530">
    <property type="entry name" value="Pif1_2B_dom"/>
    <property type="match status" value="1"/>
</dbReference>